<comment type="caution">
    <text evidence="6">The sequence shown here is derived from an EMBL/GenBank/DDBJ whole genome shotgun (WGS) entry which is preliminary data.</text>
</comment>
<dbReference type="EMBL" id="NCKU01003275">
    <property type="protein sequence ID" value="RWS07842.1"/>
    <property type="molecule type" value="Genomic_DNA"/>
</dbReference>
<proteinExistence type="predicted"/>
<evidence type="ECO:0000313" key="8">
    <source>
        <dbReference type="EMBL" id="RWS10267.1"/>
    </source>
</evidence>
<dbReference type="AlphaFoldDB" id="A0A3S3NRG6"/>
<sequence>MHERKIDDGHILCVTSLVSRLKMVNDDLKSHKSLYKSLSEHCARCENDNSRNITIAVLAPVNDTLLYSLNKILPSIIYAVSSLQANSKYSSLANRTINVLFRDTACSSTRGPLAAFDFYIKGMVDVFFGPLCPYVLAPVARYAAVWDIPIITAGGQNDNFDFKQSHYPLLTRMNGAYSEIGEILLQILNKFHWKVLALFYHNYDENTKGNSDCFFTLGAVFARLGTKPFHRNFDETNPETDYKRLLQELSLSSR</sequence>
<dbReference type="GO" id="GO:0038023">
    <property type="term" value="F:signaling receptor activity"/>
    <property type="evidence" value="ECO:0007669"/>
    <property type="project" value="TreeGrafter"/>
</dbReference>
<evidence type="ECO:0000313" key="6">
    <source>
        <dbReference type="EMBL" id="RWS07842.1"/>
    </source>
</evidence>
<dbReference type="EMBL" id="NCKU01002153">
    <property type="protein sequence ID" value="RWS10267.1"/>
    <property type="molecule type" value="Genomic_DNA"/>
</dbReference>
<dbReference type="InterPro" id="IPR028082">
    <property type="entry name" value="Peripla_BP_I"/>
</dbReference>
<protein>
    <submittedName>
        <fullName evidence="6">Atrial natriuretic peptide receptor 3-like protein</fullName>
    </submittedName>
</protein>
<evidence type="ECO:0000259" key="5">
    <source>
        <dbReference type="Pfam" id="PF01094"/>
    </source>
</evidence>
<feature type="domain" description="Receptor ligand binding region" evidence="5">
    <location>
        <begin position="74"/>
        <end position="209"/>
    </location>
</feature>
<dbReference type="Pfam" id="PF01094">
    <property type="entry name" value="ANF_receptor"/>
    <property type="match status" value="1"/>
</dbReference>
<dbReference type="InterPro" id="IPR001828">
    <property type="entry name" value="ANF_lig-bd_rcpt"/>
</dbReference>
<keyword evidence="6" id="KW-0675">Receptor</keyword>
<keyword evidence="9" id="KW-1185">Reference proteome</keyword>
<feature type="non-terminal residue" evidence="6">
    <location>
        <position position="254"/>
    </location>
</feature>
<evidence type="ECO:0000256" key="4">
    <source>
        <dbReference type="ARBA" id="ARBA00023136"/>
    </source>
</evidence>
<evidence type="ECO:0000313" key="9">
    <source>
        <dbReference type="Proteomes" id="UP000285301"/>
    </source>
</evidence>
<dbReference type="GO" id="GO:0007165">
    <property type="term" value="P:signal transduction"/>
    <property type="evidence" value="ECO:0007669"/>
    <property type="project" value="TreeGrafter"/>
</dbReference>
<keyword evidence="2" id="KW-0812">Transmembrane</keyword>
<reference evidence="6 9" key="1">
    <citation type="journal article" date="2018" name="Gigascience">
        <title>Genomes of trombidid mites reveal novel predicted allergens and laterally-transferred genes associated with secondary metabolism.</title>
        <authorList>
            <person name="Dong X."/>
            <person name="Chaisiri K."/>
            <person name="Xia D."/>
            <person name="Armstrong S.D."/>
            <person name="Fang Y."/>
            <person name="Donnelly M.J."/>
            <person name="Kadowaki T."/>
            <person name="McGarry J.W."/>
            <person name="Darby A.C."/>
            <person name="Makepeace B.L."/>
        </authorList>
    </citation>
    <scope>NUCLEOTIDE SEQUENCE [LARGE SCALE GENOMIC DNA]</scope>
    <source>
        <strain evidence="6">UoL-WK</strain>
    </source>
</reference>
<name>A0A3S3NRG6_9ACAR</name>
<organism evidence="6 9">
    <name type="scientific">Dinothrombium tinctorium</name>
    <dbReference type="NCBI Taxonomy" id="1965070"/>
    <lineage>
        <taxon>Eukaryota</taxon>
        <taxon>Metazoa</taxon>
        <taxon>Ecdysozoa</taxon>
        <taxon>Arthropoda</taxon>
        <taxon>Chelicerata</taxon>
        <taxon>Arachnida</taxon>
        <taxon>Acari</taxon>
        <taxon>Acariformes</taxon>
        <taxon>Trombidiformes</taxon>
        <taxon>Prostigmata</taxon>
        <taxon>Anystina</taxon>
        <taxon>Parasitengona</taxon>
        <taxon>Trombidioidea</taxon>
        <taxon>Trombidiidae</taxon>
        <taxon>Dinothrombium</taxon>
    </lineage>
</organism>
<dbReference type="OrthoDB" id="302535at2759"/>
<reference evidence="6" key="2">
    <citation type="submission" date="2018-11" db="EMBL/GenBank/DDBJ databases">
        <title>Trombidioid mite genomics.</title>
        <authorList>
            <person name="Dong X."/>
        </authorList>
    </citation>
    <scope>NUCLEOTIDE SEQUENCE</scope>
    <source>
        <strain evidence="6">UoL-WK</strain>
    </source>
</reference>
<evidence type="ECO:0000256" key="2">
    <source>
        <dbReference type="ARBA" id="ARBA00022692"/>
    </source>
</evidence>
<dbReference type="PANTHER" id="PTHR44755">
    <property type="entry name" value="NATRIURETIC PEPTIDE RECEPTOR 3-RELATED"/>
    <property type="match status" value="1"/>
</dbReference>
<evidence type="ECO:0000256" key="3">
    <source>
        <dbReference type="ARBA" id="ARBA00022989"/>
    </source>
</evidence>
<dbReference type="SUPFAM" id="SSF53822">
    <property type="entry name" value="Periplasmic binding protein-like I"/>
    <property type="match status" value="1"/>
</dbReference>
<dbReference type="Proteomes" id="UP000285301">
    <property type="component" value="Unassembled WGS sequence"/>
</dbReference>
<dbReference type="EMBL" id="NCKU01002209">
    <property type="protein sequence ID" value="RWS10136.1"/>
    <property type="molecule type" value="Genomic_DNA"/>
</dbReference>
<dbReference type="STRING" id="1965070.A0A3S3NRG6"/>
<evidence type="ECO:0000313" key="7">
    <source>
        <dbReference type="EMBL" id="RWS10136.1"/>
    </source>
</evidence>
<dbReference type="PANTHER" id="PTHR44755:SF11">
    <property type="entry name" value="ATRIAL NATRIURETIC PEPTIDE RECEPTOR 3 ISOFORM X1"/>
    <property type="match status" value="1"/>
</dbReference>
<keyword evidence="3" id="KW-1133">Transmembrane helix</keyword>
<gene>
    <name evidence="7" type="ORF">B4U79_02314</name>
    <name evidence="6" type="ORF">B4U79_07294</name>
    <name evidence="8" type="ORF">B4U79_07740</name>
</gene>
<dbReference type="GO" id="GO:0017046">
    <property type="term" value="F:peptide hormone binding"/>
    <property type="evidence" value="ECO:0007669"/>
    <property type="project" value="TreeGrafter"/>
</dbReference>
<evidence type="ECO:0000256" key="1">
    <source>
        <dbReference type="ARBA" id="ARBA00004370"/>
    </source>
</evidence>
<keyword evidence="4" id="KW-0472">Membrane</keyword>
<dbReference type="GO" id="GO:0016020">
    <property type="term" value="C:membrane"/>
    <property type="evidence" value="ECO:0007669"/>
    <property type="project" value="UniProtKB-SubCell"/>
</dbReference>
<accession>A0A3S3NRG6</accession>
<comment type="subcellular location">
    <subcellularLocation>
        <location evidence="1">Membrane</location>
    </subcellularLocation>
</comment>
<dbReference type="InterPro" id="IPR052612">
    <property type="entry name" value="ANP_Clearance_Receptor"/>
</dbReference>
<dbReference type="Gene3D" id="3.40.50.2300">
    <property type="match status" value="1"/>
</dbReference>